<evidence type="ECO:0000313" key="1">
    <source>
        <dbReference type="EMBL" id="RDW72583.1"/>
    </source>
</evidence>
<dbReference type="EMBL" id="PVWQ01000009">
    <property type="protein sequence ID" value="RDW72583.1"/>
    <property type="molecule type" value="Genomic_DNA"/>
</dbReference>
<dbReference type="STRING" id="1810919.A0A3D8REU4"/>
<reference evidence="1 2" key="1">
    <citation type="journal article" date="2018" name="IMA Fungus">
        <title>IMA Genome-F 9: Draft genome sequence of Annulohypoxylon stygium, Aspergillus mulundensis, Berkeleyomyces basicola (syn. Thielaviopsis basicola), Ceratocystis smalleyi, two Cercospora beticola strains, Coleophoma cylindrospora, Fusarium fracticaudum, Phialophora cf. hyalina, and Morchella septimelata.</title>
        <authorList>
            <person name="Wingfield B.D."/>
            <person name="Bills G.F."/>
            <person name="Dong Y."/>
            <person name="Huang W."/>
            <person name="Nel W.J."/>
            <person name="Swalarsk-Parry B.S."/>
            <person name="Vaghefi N."/>
            <person name="Wilken P.M."/>
            <person name="An Z."/>
            <person name="de Beer Z.W."/>
            <person name="De Vos L."/>
            <person name="Chen L."/>
            <person name="Duong T.A."/>
            <person name="Gao Y."/>
            <person name="Hammerbacher A."/>
            <person name="Kikkert J.R."/>
            <person name="Li Y."/>
            <person name="Li H."/>
            <person name="Li K."/>
            <person name="Li Q."/>
            <person name="Liu X."/>
            <person name="Ma X."/>
            <person name="Naidoo K."/>
            <person name="Pethybridge S.J."/>
            <person name="Sun J."/>
            <person name="Steenkamp E.T."/>
            <person name="van der Nest M.A."/>
            <person name="van Wyk S."/>
            <person name="Wingfield M.J."/>
            <person name="Xiong C."/>
            <person name="Yue Q."/>
            <person name="Zhang X."/>
        </authorList>
    </citation>
    <scope>NUCLEOTIDE SEQUENCE [LARGE SCALE GENOMIC DNA]</scope>
    <source>
        <strain evidence="1 2">DSM 5745</strain>
    </source>
</reference>
<organism evidence="1 2">
    <name type="scientific">Aspergillus mulundensis</name>
    <dbReference type="NCBI Taxonomy" id="1810919"/>
    <lineage>
        <taxon>Eukaryota</taxon>
        <taxon>Fungi</taxon>
        <taxon>Dikarya</taxon>
        <taxon>Ascomycota</taxon>
        <taxon>Pezizomycotina</taxon>
        <taxon>Eurotiomycetes</taxon>
        <taxon>Eurotiomycetidae</taxon>
        <taxon>Eurotiales</taxon>
        <taxon>Aspergillaceae</taxon>
        <taxon>Aspergillus</taxon>
        <taxon>Aspergillus subgen. Nidulantes</taxon>
    </lineage>
</organism>
<dbReference type="GeneID" id="38118125"/>
<protein>
    <submittedName>
        <fullName evidence="1">Uncharacterized protein</fullName>
    </submittedName>
</protein>
<dbReference type="AlphaFoldDB" id="A0A3D8REU4"/>
<evidence type="ECO:0000313" key="2">
    <source>
        <dbReference type="Proteomes" id="UP000256690"/>
    </source>
</evidence>
<dbReference type="PANTHER" id="PTHR47784">
    <property type="entry name" value="STEROL UPTAKE CONTROL PROTEIN 2"/>
    <property type="match status" value="1"/>
</dbReference>
<dbReference type="OrthoDB" id="5350673at2759"/>
<keyword evidence="2" id="KW-1185">Reference proteome</keyword>
<dbReference type="InterPro" id="IPR053157">
    <property type="entry name" value="Sterol_Uptake_Regulator"/>
</dbReference>
<proteinExistence type="predicted"/>
<gene>
    <name evidence="1" type="ORF">DSM5745_07755</name>
</gene>
<sequence length="306" mass="32624">MVPPRMDRTRRRAHAPLHAAHIESIRAPAINAGNVAGVRPRNRVRPRVPHARAAGSRRVASRLPQAGAVQPLPRARGVPYVAGATDIPPADPRAVEGQLPRAVLLLGAGHGVHLRVAEGAHGRGHRAIVDPGAVGAVPRDPGAAPVLRPHPAELAGASVSAGVHGDTPSTPALFKNLSPHLDALHKLIATTPSIPPTSQPTFLQALSRLKATSACIEACNARQPLEVGMLYMWPLSLEEEFFAFLQQRHPVALVFLAFYCAQLHAFRQYWFVGGQGGAWLECVEEALDGGYGEFLAWPRGILSGDV</sequence>
<dbReference type="GO" id="GO:0001228">
    <property type="term" value="F:DNA-binding transcription activator activity, RNA polymerase II-specific"/>
    <property type="evidence" value="ECO:0007669"/>
    <property type="project" value="TreeGrafter"/>
</dbReference>
<accession>A0A3D8REU4</accession>
<dbReference type="Proteomes" id="UP000256690">
    <property type="component" value="Unassembled WGS sequence"/>
</dbReference>
<name>A0A3D8REU4_9EURO</name>
<dbReference type="PANTHER" id="PTHR47784:SF5">
    <property type="entry name" value="STEROL UPTAKE CONTROL PROTEIN 2"/>
    <property type="match status" value="1"/>
</dbReference>
<dbReference type="RefSeq" id="XP_026601803.1">
    <property type="nucleotide sequence ID" value="XM_026749771.1"/>
</dbReference>
<comment type="caution">
    <text evidence="1">The sequence shown here is derived from an EMBL/GenBank/DDBJ whole genome shotgun (WGS) entry which is preliminary data.</text>
</comment>